<dbReference type="InterPro" id="IPR009057">
    <property type="entry name" value="Homeodomain-like_sf"/>
</dbReference>
<dbReference type="STRING" id="759273.H1V1R5"/>
<dbReference type="AlphaFoldDB" id="H1V1R5"/>
<dbReference type="InterPro" id="IPR007889">
    <property type="entry name" value="HTH_Psq"/>
</dbReference>
<evidence type="ECO:0000313" key="5">
    <source>
        <dbReference type="Proteomes" id="UP000007174"/>
    </source>
</evidence>
<evidence type="ECO:0000256" key="1">
    <source>
        <dbReference type="ARBA" id="ARBA00023125"/>
    </source>
</evidence>
<reference evidence="5" key="1">
    <citation type="journal article" date="2012" name="Nat. Genet.">
        <title>Lifestyle transitions in plant pathogenic Colletotrichum fungi deciphered by genome and transcriptome analyses.</title>
        <authorList>
            <person name="O'Connell R.J."/>
            <person name="Thon M.R."/>
            <person name="Hacquard S."/>
            <person name="Amyotte S.G."/>
            <person name="Kleemann J."/>
            <person name="Torres M.F."/>
            <person name="Damm U."/>
            <person name="Buiate E.A."/>
            <person name="Epstein L."/>
            <person name="Alkan N."/>
            <person name="Altmueller J."/>
            <person name="Alvarado-Balderrama L."/>
            <person name="Bauser C.A."/>
            <person name="Becker C."/>
            <person name="Birren B.W."/>
            <person name="Chen Z."/>
            <person name="Choi J."/>
            <person name="Crouch J.A."/>
            <person name="Duvick J.P."/>
            <person name="Farman M.A."/>
            <person name="Gan P."/>
            <person name="Heiman D."/>
            <person name="Henrissat B."/>
            <person name="Howard R.J."/>
            <person name="Kabbage M."/>
            <person name="Koch C."/>
            <person name="Kracher B."/>
            <person name="Kubo Y."/>
            <person name="Law A.D."/>
            <person name="Lebrun M.-H."/>
            <person name="Lee Y.-H."/>
            <person name="Miyara I."/>
            <person name="Moore N."/>
            <person name="Neumann U."/>
            <person name="Nordstroem K."/>
            <person name="Panaccione D.G."/>
            <person name="Panstruga R."/>
            <person name="Place M."/>
            <person name="Proctor R.H."/>
            <person name="Prusky D."/>
            <person name="Rech G."/>
            <person name="Reinhardt R."/>
            <person name="Rollins J.A."/>
            <person name="Rounsley S."/>
            <person name="Schardl C.L."/>
            <person name="Schwartz D.C."/>
            <person name="Shenoy N."/>
            <person name="Shirasu K."/>
            <person name="Sikhakolli U.R."/>
            <person name="Stueber K."/>
            <person name="Sukno S.A."/>
            <person name="Sweigard J.A."/>
            <person name="Takano Y."/>
            <person name="Takahara H."/>
            <person name="Trail F."/>
            <person name="van der Does H.C."/>
            <person name="Voll L.M."/>
            <person name="Will I."/>
            <person name="Young S."/>
            <person name="Zeng Q."/>
            <person name="Zhang J."/>
            <person name="Zhou S."/>
            <person name="Dickman M.B."/>
            <person name="Schulze-Lefert P."/>
            <person name="Ver Loren van Themaat E."/>
            <person name="Ma L.-J."/>
            <person name="Vaillancourt L.J."/>
        </authorList>
    </citation>
    <scope>NUCLEOTIDE SEQUENCE [LARGE SCALE GENOMIC DNA]</scope>
    <source>
        <strain evidence="5">IMI 349063</strain>
    </source>
</reference>
<feature type="non-terminal residue" evidence="4">
    <location>
        <position position="177"/>
    </location>
</feature>
<dbReference type="Gene3D" id="1.10.10.60">
    <property type="entry name" value="Homeodomain-like"/>
    <property type="match status" value="1"/>
</dbReference>
<gene>
    <name evidence="4" type="ORF">CH063_06215</name>
</gene>
<keyword evidence="2" id="KW-0539">Nucleus</keyword>
<proteinExistence type="predicted"/>
<dbReference type="EMBL" id="CACQ02001038">
    <property type="protein sequence ID" value="CCF34167.1"/>
    <property type="molecule type" value="Genomic_DNA"/>
</dbReference>
<dbReference type="Pfam" id="PF03221">
    <property type="entry name" value="HTH_Tnp_Tc5"/>
    <property type="match status" value="1"/>
</dbReference>
<feature type="domain" description="HTH CENPB-type" evidence="3">
    <location>
        <begin position="51"/>
        <end position="120"/>
    </location>
</feature>
<organism evidence="4 5">
    <name type="scientific">Colletotrichum higginsianum (strain IMI 349063)</name>
    <name type="common">Crucifer anthracnose fungus</name>
    <dbReference type="NCBI Taxonomy" id="759273"/>
    <lineage>
        <taxon>Eukaryota</taxon>
        <taxon>Fungi</taxon>
        <taxon>Dikarya</taxon>
        <taxon>Ascomycota</taxon>
        <taxon>Pezizomycotina</taxon>
        <taxon>Sordariomycetes</taxon>
        <taxon>Hypocreomycetidae</taxon>
        <taxon>Glomerellales</taxon>
        <taxon>Glomerellaceae</taxon>
        <taxon>Colletotrichum</taxon>
        <taxon>Colletotrichum destructivum species complex</taxon>
    </lineage>
</organism>
<dbReference type="SUPFAM" id="SSF46689">
    <property type="entry name" value="Homeodomain-like"/>
    <property type="match status" value="1"/>
</dbReference>
<dbReference type="HOGENOM" id="CLU_013929_8_1_1"/>
<protein>
    <submittedName>
        <fullName evidence="4">Transposase</fullName>
    </submittedName>
</protein>
<dbReference type="Pfam" id="PF05225">
    <property type="entry name" value="HTH_psq"/>
    <property type="match status" value="1"/>
</dbReference>
<evidence type="ECO:0000256" key="2">
    <source>
        <dbReference type="ARBA" id="ARBA00023242"/>
    </source>
</evidence>
<keyword evidence="1" id="KW-0238">DNA-binding</keyword>
<dbReference type="GO" id="GO:0003677">
    <property type="term" value="F:DNA binding"/>
    <property type="evidence" value="ECO:0007669"/>
    <property type="project" value="UniProtKB-KW"/>
</dbReference>
<name>H1V1R5_COLHI</name>
<dbReference type="PROSITE" id="PS51253">
    <property type="entry name" value="HTH_CENPB"/>
    <property type="match status" value="1"/>
</dbReference>
<evidence type="ECO:0000259" key="3">
    <source>
        <dbReference type="PROSITE" id="PS51253"/>
    </source>
</evidence>
<evidence type="ECO:0000313" key="4">
    <source>
        <dbReference type="EMBL" id="CCF34167.1"/>
    </source>
</evidence>
<dbReference type="InterPro" id="IPR006600">
    <property type="entry name" value="HTH_CenpB_DNA-bd_dom"/>
</dbReference>
<dbReference type="SMART" id="SM00674">
    <property type="entry name" value="CENPB"/>
    <property type="match status" value="1"/>
</dbReference>
<sequence>MVQHSNESDLVLALNALRSDPKLSVRKAASHYKVSRATLQRRYHGQPARRDIRPPCQNLTSYEEETIVRYIVDLDSRAFSPRLSAVREMADRLLRDRGARRVGTNWASNFVRRRPELQTRFNRRIDYQRVLCEDPDAYRAWFSLVRNTIAKYGIDDTDIYNFDETGFAMGKMSSEMV</sequence>
<accession>H1V1R5</accession>
<dbReference type="Proteomes" id="UP000007174">
    <property type="component" value="Unassembled WGS sequence"/>
</dbReference>